<dbReference type="EMBL" id="SNRW01015634">
    <property type="protein sequence ID" value="KAA6370195.1"/>
    <property type="molecule type" value="Genomic_DNA"/>
</dbReference>
<sequence length="534" mass="58852">MKKRILIMNPIKLNPSRIASATPEQQLEKPKDYARRIAKIFRQECISIITKYRVPTMIRRFTIPAMIHYVQFERILEMQQDDGDAELKTLGTAIQDIGENSANGDFAFSDKCGTVWIYDNSRYNSGDIVPDQVTPASDATPLVDSGTGVAGTSNEYSRGDHKHQLQVSDVLPSKDTSVGTVGQASSYARSDHQHPIQTVDTIPVNDSADESYDTVDSYVRNVHSYLNNIQINASIVSLVNGVENNSTSAYYSRHDHIHPQQLIYDGNVTVTKYTKSGGTATEVLYANGATINGVVDITSNQKITGIKTFDSFKKTNGTNQQILLADGTTKITVYAIRSDTIEVSPKYVKLCTLNPFFQNNCMSVEFRVQGRSGIGLLQFHQMVYVKGLSETTRTCELWIQLTAWSNAVVKDYTNSGTITSLITNIFTTPPVDELPTDYAAIMQINPTPTSYDDGLRISRTDPISTGNSSIQLGCSRTSNTCAIEGQWSIFTPSSSSINNPQRFVIAVWSQAGDNTRGLYISAEGNTLTFNDGLI</sequence>
<accession>A0A5J4UKD7</accession>
<feature type="region of interest" description="Disordered" evidence="1">
    <location>
        <begin position="134"/>
        <end position="161"/>
    </location>
</feature>
<evidence type="ECO:0000313" key="2">
    <source>
        <dbReference type="EMBL" id="KAA6370195.1"/>
    </source>
</evidence>
<evidence type="ECO:0000256" key="1">
    <source>
        <dbReference type="SAM" id="MobiDB-lite"/>
    </source>
</evidence>
<protein>
    <submittedName>
        <fullName evidence="2">Uncharacterized protein</fullName>
    </submittedName>
</protein>
<proteinExistence type="predicted"/>
<dbReference type="AlphaFoldDB" id="A0A5J4UKD7"/>
<name>A0A5J4UKD7_9EUKA</name>
<comment type="caution">
    <text evidence="2">The sequence shown here is derived from an EMBL/GenBank/DDBJ whole genome shotgun (WGS) entry which is preliminary data.</text>
</comment>
<dbReference type="Proteomes" id="UP000324800">
    <property type="component" value="Unassembled WGS sequence"/>
</dbReference>
<organism evidence="2 3">
    <name type="scientific">Streblomastix strix</name>
    <dbReference type="NCBI Taxonomy" id="222440"/>
    <lineage>
        <taxon>Eukaryota</taxon>
        <taxon>Metamonada</taxon>
        <taxon>Preaxostyla</taxon>
        <taxon>Oxymonadida</taxon>
        <taxon>Streblomastigidae</taxon>
        <taxon>Streblomastix</taxon>
    </lineage>
</organism>
<reference evidence="2 3" key="1">
    <citation type="submission" date="2019-03" db="EMBL/GenBank/DDBJ databases">
        <title>Single cell metagenomics reveals metabolic interactions within the superorganism composed of flagellate Streblomastix strix and complex community of Bacteroidetes bacteria on its surface.</title>
        <authorList>
            <person name="Treitli S.C."/>
            <person name="Kolisko M."/>
            <person name="Husnik F."/>
            <person name="Keeling P."/>
            <person name="Hampl V."/>
        </authorList>
    </citation>
    <scope>NUCLEOTIDE SEQUENCE [LARGE SCALE GENOMIC DNA]</scope>
    <source>
        <strain evidence="2">ST1C</strain>
    </source>
</reference>
<gene>
    <name evidence="2" type="ORF">EZS28_034278</name>
</gene>
<evidence type="ECO:0000313" key="3">
    <source>
        <dbReference type="Proteomes" id="UP000324800"/>
    </source>
</evidence>